<dbReference type="GO" id="GO:0008976">
    <property type="term" value="F:polyphosphate kinase activity"/>
    <property type="evidence" value="ECO:0007669"/>
    <property type="project" value="InterPro"/>
</dbReference>
<protein>
    <submittedName>
        <fullName evidence="4">Polyphosphate kinase 2 family protein</fullName>
    </submittedName>
</protein>
<feature type="domain" description="Polyphosphate kinase-2-related" evidence="3">
    <location>
        <begin position="10"/>
        <end position="224"/>
    </location>
</feature>
<dbReference type="OrthoDB" id="9775224at2"/>
<dbReference type="AlphaFoldDB" id="A0A3A1U8I3"/>
<dbReference type="Gene3D" id="3.40.50.300">
    <property type="entry name" value="P-loop containing nucleotide triphosphate hydrolases"/>
    <property type="match status" value="1"/>
</dbReference>
<dbReference type="NCBIfam" id="TIGR03709">
    <property type="entry name" value="PPK2_rel_1"/>
    <property type="match status" value="1"/>
</dbReference>
<dbReference type="Proteomes" id="UP000265742">
    <property type="component" value="Unassembled WGS sequence"/>
</dbReference>
<dbReference type="EMBL" id="QXTG01000001">
    <property type="protein sequence ID" value="RIX31378.1"/>
    <property type="molecule type" value="Genomic_DNA"/>
</dbReference>
<dbReference type="PANTHER" id="PTHR34383:SF3">
    <property type="entry name" value="POLYPHOSPHATE:AMP PHOSPHOTRANSFERASE"/>
    <property type="match status" value="1"/>
</dbReference>
<keyword evidence="2 4" id="KW-0418">Kinase</keyword>
<evidence type="ECO:0000256" key="1">
    <source>
        <dbReference type="ARBA" id="ARBA00022679"/>
    </source>
</evidence>
<dbReference type="InterPro" id="IPR016898">
    <property type="entry name" value="Polyphosphate_phosphotransfera"/>
</dbReference>
<dbReference type="InterPro" id="IPR022488">
    <property type="entry name" value="PPK2-related"/>
</dbReference>
<evidence type="ECO:0000313" key="5">
    <source>
        <dbReference type="Proteomes" id="UP000265742"/>
    </source>
</evidence>
<evidence type="ECO:0000256" key="2">
    <source>
        <dbReference type="ARBA" id="ARBA00022777"/>
    </source>
</evidence>
<dbReference type="Pfam" id="PF03976">
    <property type="entry name" value="PPK2"/>
    <property type="match status" value="1"/>
</dbReference>
<dbReference type="SUPFAM" id="SSF52540">
    <property type="entry name" value="P-loop containing nucleoside triphosphate hydrolases"/>
    <property type="match status" value="1"/>
</dbReference>
<evidence type="ECO:0000259" key="3">
    <source>
        <dbReference type="Pfam" id="PF03976"/>
    </source>
</evidence>
<dbReference type="InterPro" id="IPR027417">
    <property type="entry name" value="P-loop_NTPase"/>
</dbReference>
<evidence type="ECO:0000313" key="4">
    <source>
        <dbReference type="EMBL" id="RIX31378.1"/>
    </source>
</evidence>
<dbReference type="GO" id="GO:0006797">
    <property type="term" value="P:polyphosphate metabolic process"/>
    <property type="evidence" value="ECO:0007669"/>
    <property type="project" value="InterPro"/>
</dbReference>
<dbReference type="PIRSF" id="PIRSF028756">
    <property type="entry name" value="PPK2_prd"/>
    <property type="match status" value="1"/>
</dbReference>
<keyword evidence="1" id="KW-0808">Transferase</keyword>
<comment type="caution">
    <text evidence="4">The sequence shown here is derived from an EMBL/GenBank/DDBJ whole genome shotgun (WGS) entry which is preliminary data.</text>
</comment>
<accession>A0A3A1U8I3</accession>
<sequence length="247" mass="28418">MPTTKRLEHDLAQMADLQERLWAESTGGGQRRVLLVLQGMDTAGKGGVVTHAVGVFGPIGVEYTAFKKPTEEERAHDFLWRIRKRLPGPGMIGVFDRSHYEDVLVVRVHDLVPKSEWETRYDAINAFEQELVDGGTTVLKVFLHVSYDVQRERLLRRLARPDKHWKFNPADIDERARWDDYRAAYDAVLERTNTDAAPWYVVPADHKTYRNWAVAELLRETLAELDPRYPQPDLDVATLRARLAPPH</sequence>
<dbReference type="InterPro" id="IPR022300">
    <property type="entry name" value="PPK2-rel_1"/>
</dbReference>
<dbReference type="PANTHER" id="PTHR34383">
    <property type="entry name" value="POLYPHOSPHATE:AMP PHOSPHOTRANSFERASE-RELATED"/>
    <property type="match status" value="1"/>
</dbReference>
<name>A0A3A1U8I3_9MICO</name>
<organism evidence="4 5">
    <name type="scientific">Amnibacterium setariae</name>
    <dbReference type="NCBI Taxonomy" id="2306585"/>
    <lineage>
        <taxon>Bacteria</taxon>
        <taxon>Bacillati</taxon>
        <taxon>Actinomycetota</taxon>
        <taxon>Actinomycetes</taxon>
        <taxon>Micrococcales</taxon>
        <taxon>Microbacteriaceae</taxon>
        <taxon>Amnibacterium</taxon>
    </lineage>
</organism>
<reference evidence="5" key="1">
    <citation type="submission" date="2018-09" db="EMBL/GenBank/DDBJ databases">
        <authorList>
            <person name="Kim I."/>
        </authorList>
    </citation>
    <scope>NUCLEOTIDE SEQUENCE [LARGE SCALE GENOMIC DNA]</scope>
    <source>
        <strain evidence="5">DD4a</strain>
    </source>
</reference>
<proteinExistence type="predicted"/>
<gene>
    <name evidence="4" type="ORF">D1781_04735</name>
</gene>
<keyword evidence="5" id="KW-1185">Reference proteome</keyword>